<comment type="caution">
    <text evidence="2">The sequence shown here is derived from an EMBL/GenBank/DDBJ whole genome shotgun (WGS) entry which is preliminary data.</text>
</comment>
<accession>A0A1H0FQL7</accession>
<sequence>MENYDIFISYKVDTNQTDAKKLYDVLENKGYSVFLDKEKLQGGKEWNPQLEYTLNTAKCCFVFTTPESLNAFQDGWDKEDSDTYSYYCHEINLIVKRLNDNSCTKKPLCIPLFTEPIETFCKGNEYLRNNPNAEQCILTLAQVQGYQYSKIQNNLTFAPEFIDKICKQLSNEGIYPFGKKGKHISAKEFFYDEGRATKAQGFREERQYYVERDIDNTIRNFTQNTCQECVLIITGRAGAGKTRAVYEWIRSNEMAEEQIVVLRKDNINKIYNTYKLSINNEQCIYFVCDQVHDVLNRLTVDQQKDFFNKIYNSQHNKFIGTDTPHEFEDLYKSNIFDIDFFYKKKKSYFIDDLTDDERIEFQKRYELSPEDAEKCHIAADFIKPLREHKHKIINAIESGRKRTETQGLEFFLKAIQLCKLIKGNIILDSVLPILETTSHTLCNDSFIINCLNFLSKHEEGINLIDFSYDGKELDELTTFDYPIENASEIAINIHDDLAWEMMQDHINGESILFDLYSCIDTERIFNVIDRAFETPQELCKLLYDLPWNNKHEKYEDYVVRCNIIRKCAIKSIDRRKGNGKWNLEIKDYRNVISAITERSLSVEQISYIFDNYLPQTDAKAIRSLYRIAKRWHLKIGNERNFIGFDELLQQKTTEYYKRNIYSVDDISRIFYEIESDYRKISFDDVYQQIESCFKEVISIDEKIRNDLDFLLTTLVHLCKQRSHFDQLWLLMDSILSDQYYMSIYTAKAISRAISDFFFYEDTKEEELQLLSSLIDRIPGLEKGINNTNQRNNIFLYTARIVIEQRCFTTSIFIYENVRERLGIDNKREHETRIVSMCLNKCQRNEFSKALSYVKELQLQDKGIAFNILISKAPTLDDAYYILKLMSKDNIDCYTLSNCLRKVESFKLPQLKKTKEELQKIGDPRYLDEEIEWLESHAKENDKIVIDYAYNILKKMPIQKHAPWHSDLLEYLRNKEKLNFMNVYEILNHPKFAHVKQNIDPPCINILYKCVQNEDQETYIHRLINPTAQNLALNKLPQKVLTEQIMPTLISKPYRSIRDAFIIYKLFGDRKYLLTQNSIFNALYSKYIRLDTDLLTDDEKKELNDNMQELEKDVQITLKRGQITEDIYLFCNRRRWQIKSNETINKEDGHFIFKPNSKDFTEVFYEVLKHEKLRKLSQEDIRKRFLLTFKGIFDCYDENKIERCIVVYKHFADYFDLKWHPSIKFFLKTNFPDNDKIDNFIEQFQTKPNKENKKRQRSDYEKKTLEQVFEDFRRVIELHHMEYVSPSDINFYLGLFCDILKNNKGEKKSTKIYQNTASLLNKYNLIDNLNSRSYEMMVRLAPKEEKNKWLQLFDQPDEDLSEKALGALSVNSSIEITRSREYFNRWLNCFKDVYVTPKRMANYLSIERTNTLGRRLRIEMSLQNKDVQSRATINNILIIYSYSHTAFSEDNFGNIGIKDAIQYVEKKEFSRVYKKITTLESQRILGKKAIDTVYPYTVSRQSFKKWIQLLKNKYGTLEIIARMISKTDWTILFERLNLEKKIIRHLIIDYNKSIISLDSDDLPIELKDVPKLRKKQEQKCNDILESIATMEEIINIYIATQNNKSKNNTPLFVAKTQLQRNQYIGYKGIQSYLNRILKDLMEKT</sequence>
<evidence type="ECO:0000313" key="3">
    <source>
        <dbReference type="Proteomes" id="UP000199134"/>
    </source>
</evidence>
<reference evidence="3" key="1">
    <citation type="submission" date="2016-10" db="EMBL/GenBank/DDBJ databases">
        <authorList>
            <person name="de Groot N.N."/>
        </authorList>
    </citation>
    <scope>NUCLEOTIDE SEQUENCE [LARGE SCALE GENOMIC DNA]</scope>
    <source>
        <strain evidence="3">BP1-145</strain>
    </source>
</reference>
<dbReference type="Pfam" id="PF13676">
    <property type="entry name" value="TIR_2"/>
    <property type="match status" value="1"/>
</dbReference>
<dbReference type="EMBL" id="FNIW01000006">
    <property type="protein sequence ID" value="SDN96831.1"/>
    <property type="molecule type" value="Genomic_DNA"/>
</dbReference>
<protein>
    <submittedName>
        <fullName evidence="2">TIR domain-containing protein</fullName>
    </submittedName>
</protein>
<proteinExistence type="predicted"/>
<dbReference type="Gene3D" id="3.40.50.10140">
    <property type="entry name" value="Toll/interleukin-1 receptor homology (TIR) domain"/>
    <property type="match status" value="1"/>
</dbReference>
<gene>
    <name evidence="2" type="ORF">SAMN04487900_10637</name>
</gene>
<dbReference type="OrthoDB" id="9781481at2"/>
<feature type="domain" description="TIR" evidence="1">
    <location>
        <begin position="2"/>
        <end position="169"/>
    </location>
</feature>
<evidence type="ECO:0000259" key="1">
    <source>
        <dbReference type="PROSITE" id="PS50104"/>
    </source>
</evidence>
<evidence type="ECO:0000313" key="2">
    <source>
        <dbReference type="EMBL" id="SDN96831.1"/>
    </source>
</evidence>
<dbReference type="RefSeq" id="WP_091852788.1">
    <property type="nucleotide sequence ID" value="NZ_FNIW01000006.1"/>
</dbReference>
<dbReference type="Proteomes" id="UP000199134">
    <property type="component" value="Unassembled WGS sequence"/>
</dbReference>
<dbReference type="SUPFAM" id="SSF52200">
    <property type="entry name" value="Toll/Interleukin receptor TIR domain"/>
    <property type="match status" value="1"/>
</dbReference>
<dbReference type="GO" id="GO:0007165">
    <property type="term" value="P:signal transduction"/>
    <property type="evidence" value="ECO:0007669"/>
    <property type="project" value="InterPro"/>
</dbReference>
<name>A0A1H0FQL7_9BACT</name>
<organism evidence="2 3">
    <name type="scientific">Prevotella communis</name>
    <dbReference type="NCBI Taxonomy" id="2913614"/>
    <lineage>
        <taxon>Bacteria</taxon>
        <taxon>Pseudomonadati</taxon>
        <taxon>Bacteroidota</taxon>
        <taxon>Bacteroidia</taxon>
        <taxon>Bacteroidales</taxon>
        <taxon>Prevotellaceae</taxon>
        <taxon>Prevotella</taxon>
    </lineage>
</organism>
<dbReference type="InterPro" id="IPR035897">
    <property type="entry name" value="Toll_tir_struct_dom_sf"/>
</dbReference>
<dbReference type="InterPro" id="IPR000157">
    <property type="entry name" value="TIR_dom"/>
</dbReference>
<dbReference type="PROSITE" id="PS50104">
    <property type="entry name" value="TIR"/>
    <property type="match status" value="1"/>
</dbReference>